<keyword evidence="2" id="KW-1185">Reference proteome</keyword>
<proteinExistence type="predicted"/>
<gene>
    <name evidence="1" type="ORF">RRG08_023373</name>
</gene>
<dbReference type="EMBL" id="JAWDGP010000113">
    <property type="protein sequence ID" value="KAK3803658.1"/>
    <property type="molecule type" value="Genomic_DNA"/>
</dbReference>
<dbReference type="Proteomes" id="UP001283361">
    <property type="component" value="Unassembled WGS sequence"/>
</dbReference>
<reference evidence="1" key="1">
    <citation type="journal article" date="2023" name="G3 (Bethesda)">
        <title>A reference genome for the long-term kleptoplast-retaining sea slug Elysia crispata morphotype clarki.</title>
        <authorList>
            <person name="Eastman K.E."/>
            <person name="Pendleton A.L."/>
            <person name="Shaikh M.A."/>
            <person name="Suttiyut T."/>
            <person name="Ogas R."/>
            <person name="Tomko P."/>
            <person name="Gavelis G."/>
            <person name="Widhalm J.R."/>
            <person name="Wisecaver J.H."/>
        </authorList>
    </citation>
    <scope>NUCLEOTIDE SEQUENCE</scope>
    <source>
        <strain evidence="1">ECLA1</strain>
    </source>
</reference>
<protein>
    <submittedName>
        <fullName evidence="1">Uncharacterized protein</fullName>
    </submittedName>
</protein>
<comment type="caution">
    <text evidence="1">The sequence shown here is derived from an EMBL/GenBank/DDBJ whole genome shotgun (WGS) entry which is preliminary data.</text>
</comment>
<name>A0AAE1BCM0_9GAST</name>
<evidence type="ECO:0000313" key="1">
    <source>
        <dbReference type="EMBL" id="KAK3803658.1"/>
    </source>
</evidence>
<organism evidence="1 2">
    <name type="scientific">Elysia crispata</name>
    <name type="common">lettuce slug</name>
    <dbReference type="NCBI Taxonomy" id="231223"/>
    <lineage>
        <taxon>Eukaryota</taxon>
        <taxon>Metazoa</taxon>
        <taxon>Spiralia</taxon>
        <taxon>Lophotrochozoa</taxon>
        <taxon>Mollusca</taxon>
        <taxon>Gastropoda</taxon>
        <taxon>Heterobranchia</taxon>
        <taxon>Euthyneura</taxon>
        <taxon>Panpulmonata</taxon>
        <taxon>Sacoglossa</taxon>
        <taxon>Placobranchoidea</taxon>
        <taxon>Plakobranchidae</taxon>
        <taxon>Elysia</taxon>
    </lineage>
</organism>
<dbReference type="AlphaFoldDB" id="A0AAE1BCM0"/>
<sequence>MHFTVHKSRVYCNLQDGMADSKVWTAACGRLVAAMTVPYGAAQCKIVCFVYTERGAAVDKRSHTTGKLIQNLGACKETSPCSDGRRQLKA</sequence>
<accession>A0AAE1BCM0</accession>
<evidence type="ECO:0000313" key="2">
    <source>
        <dbReference type="Proteomes" id="UP001283361"/>
    </source>
</evidence>